<keyword evidence="4" id="KW-1003">Cell membrane</keyword>
<evidence type="ECO:0000256" key="4">
    <source>
        <dbReference type="ARBA" id="ARBA00022475"/>
    </source>
</evidence>
<evidence type="ECO:0000256" key="5">
    <source>
        <dbReference type="ARBA" id="ARBA00022692"/>
    </source>
</evidence>
<keyword evidence="3" id="KW-0813">Transport</keyword>
<proteinExistence type="inferred from homology"/>
<dbReference type="PROSITE" id="PS50850">
    <property type="entry name" value="MFS"/>
    <property type="match status" value="1"/>
</dbReference>
<feature type="transmembrane region" description="Helical" evidence="8">
    <location>
        <begin position="174"/>
        <end position="196"/>
    </location>
</feature>
<dbReference type="Proteomes" id="UP000030848">
    <property type="component" value="Unassembled WGS sequence"/>
</dbReference>
<feature type="transmembrane region" description="Helical" evidence="8">
    <location>
        <begin position="239"/>
        <end position="258"/>
    </location>
</feature>
<dbReference type="AlphaFoldDB" id="A0A837D901"/>
<dbReference type="Pfam" id="PF07690">
    <property type="entry name" value="MFS_1"/>
    <property type="match status" value="1"/>
</dbReference>
<reference evidence="10 11" key="1">
    <citation type="submission" date="2014-10" db="EMBL/GenBank/DDBJ databases">
        <title>Genome sequence of Micropolyspora internatus JCM3315.</title>
        <authorList>
            <person name="Shin S.-K."/>
            <person name="Yi H."/>
        </authorList>
    </citation>
    <scope>NUCLEOTIDE SEQUENCE [LARGE SCALE GENOMIC DNA]</scope>
    <source>
        <strain evidence="10 11">JCM 3315</strain>
    </source>
</reference>
<dbReference type="NCBIfam" id="TIGR00711">
    <property type="entry name" value="efflux_EmrB"/>
    <property type="match status" value="1"/>
</dbReference>
<dbReference type="Gene3D" id="1.20.1720.10">
    <property type="entry name" value="Multidrug resistance protein D"/>
    <property type="match status" value="1"/>
</dbReference>
<name>A0A837D901_9PSEU</name>
<feature type="transmembrane region" description="Helical" evidence="8">
    <location>
        <begin position="64"/>
        <end position="81"/>
    </location>
</feature>
<evidence type="ECO:0000256" key="6">
    <source>
        <dbReference type="ARBA" id="ARBA00022989"/>
    </source>
</evidence>
<gene>
    <name evidence="10" type="ORF">MINT15_35300</name>
</gene>
<evidence type="ECO:0000256" key="2">
    <source>
        <dbReference type="ARBA" id="ARBA00008537"/>
    </source>
</evidence>
<evidence type="ECO:0000256" key="7">
    <source>
        <dbReference type="ARBA" id="ARBA00023136"/>
    </source>
</evidence>
<dbReference type="InterPro" id="IPR004638">
    <property type="entry name" value="EmrB-like"/>
</dbReference>
<dbReference type="Gene3D" id="1.20.1250.20">
    <property type="entry name" value="MFS general substrate transporter like domains"/>
    <property type="match status" value="1"/>
</dbReference>
<organism evidence="10 11">
    <name type="scientific">Saccharomonospora viridis</name>
    <dbReference type="NCBI Taxonomy" id="1852"/>
    <lineage>
        <taxon>Bacteria</taxon>
        <taxon>Bacillati</taxon>
        <taxon>Actinomycetota</taxon>
        <taxon>Actinomycetes</taxon>
        <taxon>Pseudonocardiales</taxon>
        <taxon>Pseudonocardiaceae</taxon>
        <taxon>Saccharomonospora</taxon>
    </lineage>
</organism>
<feature type="transmembrane region" description="Helical" evidence="8">
    <location>
        <begin position="411"/>
        <end position="430"/>
    </location>
</feature>
<feature type="transmembrane region" description="Helical" evidence="8">
    <location>
        <begin position="279"/>
        <end position="304"/>
    </location>
</feature>
<protein>
    <submittedName>
        <fullName evidence="10">Multidrug MFS transporter</fullName>
    </submittedName>
</protein>
<feature type="domain" description="Major facilitator superfamily (MFS) profile" evidence="9">
    <location>
        <begin position="22"/>
        <end position="469"/>
    </location>
</feature>
<comment type="caution">
    <text evidence="10">The sequence shown here is derived from an EMBL/GenBank/DDBJ whole genome shotgun (WGS) entry which is preliminary data.</text>
</comment>
<feature type="transmembrane region" description="Helical" evidence="8">
    <location>
        <begin position="88"/>
        <end position="107"/>
    </location>
</feature>
<keyword evidence="7 8" id="KW-0472">Membrane</keyword>
<feature type="transmembrane region" description="Helical" evidence="8">
    <location>
        <begin position="442"/>
        <end position="462"/>
    </location>
</feature>
<dbReference type="SUPFAM" id="SSF103473">
    <property type="entry name" value="MFS general substrate transporter"/>
    <property type="match status" value="1"/>
</dbReference>
<evidence type="ECO:0000256" key="3">
    <source>
        <dbReference type="ARBA" id="ARBA00022448"/>
    </source>
</evidence>
<feature type="transmembrane region" description="Helical" evidence="8">
    <location>
        <begin position="20"/>
        <end position="44"/>
    </location>
</feature>
<accession>A0A837D901</accession>
<dbReference type="InterPro" id="IPR036259">
    <property type="entry name" value="MFS_trans_sf"/>
</dbReference>
<sequence length="474" mass="49017">MMSSGVRGGGTLERTGAPLLGVAFILVLGTFMASLDATIVAVGIDTLVEEFDASVADIQWVTTAYLLAIVTVMPMSGWLADRFGGRRTWLTAVAVFLLGSVACAVAWSVPSLVVFRVLQGLGGGLLPPTGQALLARVAGPERIGRIISVVSVVPLLSPVLGPLIGGSILSVAEWPWLFLVNIPIGLVAMVLAWRYVPVVAPTDRSAPFDVRGAMLLPPGLAVLVFGLTELADTGQGGTFDVAIVALAVGVGMLVAFGVHGMRSRRPALLDVRLFTRPPFGAAATALLAVAASVFGTMFLLPLFLQAGRGLSAWEAGLLLAPQGVGAAVGALVVSRIIGQFAPRTLVLTGMALIAIGTVPFTQLPDLGDGVIAVALLVRGMGSALIGAPTMNIVYSRIEATQTARASSALNLMHYVGGSLGTAVLAVVLQTRLSAEGVDVTSAFAGCFWWVLGLCVVAALWAVRLPRRVERARSS</sequence>
<evidence type="ECO:0000256" key="8">
    <source>
        <dbReference type="SAM" id="Phobius"/>
    </source>
</evidence>
<comment type="subcellular location">
    <subcellularLocation>
        <location evidence="1">Cell membrane</location>
        <topology evidence="1">Multi-pass membrane protein</topology>
    </subcellularLocation>
</comment>
<feature type="transmembrane region" description="Helical" evidence="8">
    <location>
        <begin position="310"/>
        <end position="333"/>
    </location>
</feature>
<feature type="transmembrane region" description="Helical" evidence="8">
    <location>
        <begin position="345"/>
        <end position="363"/>
    </location>
</feature>
<dbReference type="GO" id="GO:0022857">
    <property type="term" value="F:transmembrane transporter activity"/>
    <property type="evidence" value="ECO:0007669"/>
    <property type="project" value="InterPro"/>
</dbReference>
<dbReference type="GO" id="GO:0005886">
    <property type="term" value="C:plasma membrane"/>
    <property type="evidence" value="ECO:0007669"/>
    <property type="project" value="UniProtKB-SubCell"/>
</dbReference>
<evidence type="ECO:0000256" key="1">
    <source>
        <dbReference type="ARBA" id="ARBA00004651"/>
    </source>
</evidence>
<comment type="similarity">
    <text evidence="2">Belongs to the major facilitator superfamily. EmrB family.</text>
</comment>
<keyword evidence="6 8" id="KW-1133">Transmembrane helix</keyword>
<keyword evidence="5 8" id="KW-0812">Transmembrane</keyword>
<dbReference type="InterPro" id="IPR020846">
    <property type="entry name" value="MFS_dom"/>
</dbReference>
<feature type="transmembrane region" description="Helical" evidence="8">
    <location>
        <begin position="369"/>
        <end position="390"/>
    </location>
</feature>
<evidence type="ECO:0000259" key="9">
    <source>
        <dbReference type="PROSITE" id="PS50850"/>
    </source>
</evidence>
<feature type="transmembrane region" description="Helical" evidence="8">
    <location>
        <begin position="146"/>
        <end position="168"/>
    </location>
</feature>
<evidence type="ECO:0000313" key="10">
    <source>
        <dbReference type="EMBL" id="KHF43328.1"/>
    </source>
</evidence>
<dbReference type="EMBL" id="JRZE01000006">
    <property type="protein sequence ID" value="KHF43328.1"/>
    <property type="molecule type" value="Genomic_DNA"/>
</dbReference>
<dbReference type="InterPro" id="IPR011701">
    <property type="entry name" value="MFS"/>
</dbReference>
<evidence type="ECO:0000313" key="11">
    <source>
        <dbReference type="Proteomes" id="UP000030848"/>
    </source>
</evidence>
<dbReference type="PANTHER" id="PTHR42718">
    <property type="entry name" value="MAJOR FACILITATOR SUPERFAMILY MULTIDRUG TRANSPORTER MFSC"/>
    <property type="match status" value="1"/>
</dbReference>
<dbReference type="PANTHER" id="PTHR42718:SF9">
    <property type="entry name" value="MAJOR FACILITATOR SUPERFAMILY MULTIDRUG TRANSPORTER MFSC"/>
    <property type="match status" value="1"/>
</dbReference>